<evidence type="ECO:0000259" key="8">
    <source>
        <dbReference type="PROSITE" id="PS50863"/>
    </source>
</evidence>
<protein>
    <recommendedName>
        <fullName evidence="8">TF-B3 domain-containing protein</fullName>
    </recommendedName>
</protein>
<proteinExistence type="predicted"/>
<dbReference type="InterPro" id="IPR003340">
    <property type="entry name" value="B3_DNA-bd"/>
</dbReference>
<feature type="domain" description="TF-B3" evidence="8">
    <location>
        <begin position="241"/>
        <end position="340"/>
    </location>
</feature>
<dbReference type="AlphaFoldDB" id="A0A8S9GZ66"/>
<gene>
    <name evidence="9" type="ORF">F2Q70_00020803</name>
</gene>
<feature type="compositionally biased region" description="Low complexity" evidence="7">
    <location>
        <begin position="193"/>
        <end position="204"/>
    </location>
</feature>
<dbReference type="EMBL" id="QGKY02001925">
    <property type="protein sequence ID" value="KAF2549292.1"/>
    <property type="molecule type" value="Genomic_DNA"/>
</dbReference>
<keyword evidence="6" id="KW-0539">Nucleus</keyword>
<dbReference type="InterPro" id="IPR039218">
    <property type="entry name" value="REM_fam"/>
</dbReference>
<comment type="caution">
    <text evidence="9">The sequence shown here is derived from an EMBL/GenBank/DDBJ whole genome shotgun (WGS) entry which is preliminary data.</text>
</comment>
<evidence type="ECO:0000256" key="3">
    <source>
        <dbReference type="ARBA" id="ARBA00023015"/>
    </source>
</evidence>
<dbReference type="CDD" id="cd10017">
    <property type="entry name" value="B3_DNA"/>
    <property type="match status" value="3"/>
</dbReference>
<keyword evidence="5" id="KW-0804">Transcription</keyword>
<evidence type="ECO:0000256" key="2">
    <source>
        <dbReference type="ARBA" id="ARBA00022737"/>
    </source>
</evidence>
<dbReference type="SMART" id="SM01019">
    <property type="entry name" value="B3"/>
    <property type="match status" value="3"/>
</dbReference>
<dbReference type="Pfam" id="PF02362">
    <property type="entry name" value="B3"/>
    <property type="match status" value="2"/>
</dbReference>
<feature type="compositionally biased region" description="Acidic residues" evidence="7">
    <location>
        <begin position="205"/>
        <end position="222"/>
    </location>
</feature>
<keyword evidence="3" id="KW-0805">Transcription regulation</keyword>
<dbReference type="InterPro" id="IPR015300">
    <property type="entry name" value="DNA-bd_pseudobarrel_sf"/>
</dbReference>
<keyword evidence="2" id="KW-0677">Repeat</keyword>
<feature type="domain" description="TF-B3" evidence="8">
    <location>
        <begin position="81"/>
        <end position="176"/>
    </location>
</feature>
<dbReference type="PROSITE" id="PS50863">
    <property type="entry name" value="B3"/>
    <property type="match status" value="2"/>
</dbReference>
<dbReference type="PANTHER" id="PTHR31674">
    <property type="entry name" value="B3 DOMAIN-CONTAINING PROTEIN REM-LIKE 3-RELATED"/>
    <property type="match status" value="1"/>
</dbReference>
<accession>A0A8S9GZ66</accession>
<dbReference type="PANTHER" id="PTHR31674:SF22">
    <property type="entry name" value="B3 DOMAIN-CONTAINING PROTEIN REM17"/>
    <property type="match status" value="1"/>
</dbReference>
<dbReference type="GO" id="GO:0003677">
    <property type="term" value="F:DNA binding"/>
    <property type="evidence" value="ECO:0007669"/>
    <property type="project" value="UniProtKB-KW"/>
</dbReference>
<comment type="subcellular location">
    <subcellularLocation>
        <location evidence="1">Nucleus</location>
    </subcellularLocation>
</comment>
<evidence type="ECO:0000256" key="4">
    <source>
        <dbReference type="ARBA" id="ARBA00023125"/>
    </source>
</evidence>
<dbReference type="Gene3D" id="2.40.330.10">
    <property type="entry name" value="DNA-binding pseudobarrel domain"/>
    <property type="match status" value="3"/>
</dbReference>
<feature type="region of interest" description="Disordered" evidence="7">
    <location>
        <begin position="184"/>
        <end position="229"/>
    </location>
</feature>
<dbReference type="SUPFAM" id="SSF101936">
    <property type="entry name" value="DNA-binding pseudobarrel domain"/>
    <property type="match status" value="3"/>
</dbReference>
<evidence type="ECO:0000313" key="9">
    <source>
        <dbReference type="EMBL" id="KAF2549292.1"/>
    </source>
</evidence>
<evidence type="ECO:0000256" key="7">
    <source>
        <dbReference type="SAM" id="MobiDB-lite"/>
    </source>
</evidence>
<dbReference type="GO" id="GO:0005634">
    <property type="term" value="C:nucleus"/>
    <property type="evidence" value="ECO:0007669"/>
    <property type="project" value="UniProtKB-SubCell"/>
</dbReference>
<dbReference type="FunFam" id="2.40.330.10:FF:000009">
    <property type="entry name" value="Transcriptional factor B3 family protein"/>
    <property type="match status" value="1"/>
</dbReference>
<sequence length="341" mass="38367">MADDQSLHSPITPHFFQPLLPGFHTHLNIPVAFFLKHVQGLSNDHIKTAKLTTDASTKTWLVKVDGVRLTDGWEDFAVGHDLRIGDITIFRHEGEMYIQRKFVNANGLKGLSEIILKSECGGRWSLGLRYYQSLDHTYLGPGWKTFCQVNGIKTGDSFMFKVVETGDKPVLLLCSYNHGKTPLECSEESDDVNSLSSDTSSGESQESEEENFEDEGSSEESFEMVKRENSSRCRASSSYSQDRFVKLTLTPRALKLMLPLGFTRVNGINKPGKITLLDKDGVKKQVVDLLDQNRNIGIMRLGKGWREFCDAHGVKVGQSFLLELIWEDEEAIPVLKFCTKL</sequence>
<organism evidence="9">
    <name type="scientific">Brassica cretica</name>
    <name type="common">Mustard</name>
    <dbReference type="NCBI Taxonomy" id="69181"/>
    <lineage>
        <taxon>Eukaryota</taxon>
        <taxon>Viridiplantae</taxon>
        <taxon>Streptophyta</taxon>
        <taxon>Embryophyta</taxon>
        <taxon>Tracheophyta</taxon>
        <taxon>Spermatophyta</taxon>
        <taxon>Magnoliopsida</taxon>
        <taxon>eudicotyledons</taxon>
        <taxon>Gunneridae</taxon>
        <taxon>Pentapetalae</taxon>
        <taxon>rosids</taxon>
        <taxon>malvids</taxon>
        <taxon>Brassicales</taxon>
        <taxon>Brassicaceae</taxon>
        <taxon>Brassiceae</taxon>
        <taxon>Brassica</taxon>
    </lineage>
</organism>
<name>A0A8S9GZ66_BRACR</name>
<keyword evidence="4" id="KW-0238">DNA-binding</keyword>
<evidence type="ECO:0000256" key="6">
    <source>
        <dbReference type="ARBA" id="ARBA00023242"/>
    </source>
</evidence>
<evidence type="ECO:0000256" key="5">
    <source>
        <dbReference type="ARBA" id="ARBA00023163"/>
    </source>
</evidence>
<evidence type="ECO:0000256" key="1">
    <source>
        <dbReference type="ARBA" id="ARBA00004123"/>
    </source>
</evidence>
<reference evidence="9" key="1">
    <citation type="submission" date="2019-12" db="EMBL/GenBank/DDBJ databases">
        <title>Genome sequencing and annotation of Brassica cretica.</title>
        <authorList>
            <person name="Studholme D.J."/>
            <person name="Sarris P.F."/>
        </authorList>
    </citation>
    <scope>NUCLEOTIDE SEQUENCE</scope>
    <source>
        <strain evidence="9">PFS-102/07</strain>
        <tissue evidence="9">Leaf</tissue>
    </source>
</reference>